<name>A0A1J8PVJ6_9AGAM</name>
<evidence type="ECO:0000313" key="2">
    <source>
        <dbReference type="Proteomes" id="UP000183567"/>
    </source>
</evidence>
<accession>A0A1J8PVJ6</accession>
<organism evidence="1 2">
    <name type="scientific">Rhizopogon vesiculosus</name>
    <dbReference type="NCBI Taxonomy" id="180088"/>
    <lineage>
        <taxon>Eukaryota</taxon>
        <taxon>Fungi</taxon>
        <taxon>Dikarya</taxon>
        <taxon>Basidiomycota</taxon>
        <taxon>Agaricomycotina</taxon>
        <taxon>Agaricomycetes</taxon>
        <taxon>Agaricomycetidae</taxon>
        <taxon>Boletales</taxon>
        <taxon>Suillineae</taxon>
        <taxon>Rhizopogonaceae</taxon>
        <taxon>Rhizopogon</taxon>
    </lineage>
</organism>
<dbReference type="AlphaFoldDB" id="A0A1J8PVJ6"/>
<gene>
    <name evidence="1" type="ORF">AZE42_13701</name>
</gene>
<comment type="caution">
    <text evidence="1">The sequence shown here is derived from an EMBL/GenBank/DDBJ whole genome shotgun (WGS) entry which is preliminary data.</text>
</comment>
<reference evidence="1 2" key="1">
    <citation type="submission" date="2016-03" db="EMBL/GenBank/DDBJ databases">
        <title>Comparative genomics of the ectomycorrhizal sister species Rhizopogon vinicolor and Rhizopogon vesiculosus (Basidiomycota: Boletales) reveals a divergence of the mating type B locus.</title>
        <authorList>
            <person name="Mujic A.B."/>
            <person name="Kuo A."/>
            <person name="Tritt A."/>
            <person name="Lipzen A."/>
            <person name="Chen C."/>
            <person name="Johnson J."/>
            <person name="Sharma A."/>
            <person name="Barry K."/>
            <person name="Grigoriev I.V."/>
            <person name="Spatafora J.W."/>
        </authorList>
    </citation>
    <scope>NUCLEOTIDE SEQUENCE [LARGE SCALE GENOMIC DNA]</scope>
    <source>
        <strain evidence="1 2">AM-OR11-056</strain>
    </source>
</reference>
<sequence length="22" mass="2375">MTFIVAGGSLGRAIHPIMLNYL</sequence>
<keyword evidence="2" id="KW-1185">Reference proteome</keyword>
<dbReference type="EMBL" id="LVVM01004239">
    <property type="protein sequence ID" value="OJA13270.1"/>
    <property type="molecule type" value="Genomic_DNA"/>
</dbReference>
<dbReference type="Proteomes" id="UP000183567">
    <property type="component" value="Unassembled WGS sequence"/>
</dbReference>
<feature type="non-terminal residue" evidence="1">
    <location>
        <position position="22"/>
    </location>
</feature>
<evidence type="ECO:0000313" key="1">
    <source>
        <dbReference type="EMBL" id="OJA13270.1"/>
    </source>
</evidence>
<proteinExistence type="predicted"/>
<protein>
    <submittedName>
        <fullName evidence="1">Uncharacterized protein</fullName>
    </submittedName>
</protein>